<organism evidence="3 4">
    <name type="scientific">Streptomyces pseudovenezuelae</name>
    <dbReference type="NCBI Taxonomy" id="67350"/>
    <lineage>
        <taxon>Bacteria</taxon>
        <taxon>Bacillati</taxon>
        <taxon>Actinomycetota</taxon>
        <taxon>Actinomycetes</taxon>
        <taxon>Kitasatosporales</taxon>
        <taxon>Streptomycetaceae</taxon>
        <taxon>Streptomyces</taxon>
        <taxon>Streptomyces aurantiacus group</taxon>
    </lineage>
</organism>
<dbReference type="PANTHER" id="PTHR43364:SF4">
    <property type="entry name" value="NAD(P)-LINKED OXIDOREDUCTASE SUPERFAMILY PROTEIN"/>
    <property type="match status" value="1"/>
</dbReference>
<name>A0ABT6LU91_9ACTN</name>
<dbReference type="Gene3D" id="3.20.20.100">
    <property type="entry name" value="NADP-dependent oxidoreductase domain"/>
    <property type="match status" value="1"/>
</dbReference>
<feature type="domain" description="NADP-dependent oxidoreductase" evidence="2">
    <location>
        <begin position="15"/>
        <end position="318"/>
    </location>
</feature>
<dbReference type="SUPFAM" id="SSF51430">
    <property type="entry name" value="NAD(P)-linked oxidoreductase"/>
    <property type="match status" value="1"/>
</dbReference>
<dbReference type="Proteomes" id="UP001160499">
    <property type="component" value="Unassembled WGS sequence"/>
</dbReference>
<evidence type="ECO:0000313" key="3">
    <source>
        <dbReference type="EMBL" id="MDH6219778.1"/>
    </source>
</evidence>
<dbReference type="PANTHER" id="PTHR43364">
    <property type="entry name" value="NADH-SPECIFIC METHYLGLYOXAL REDUCTASE-RELATED"/>
    <property type="match status" value="1"/>
</dbReference>
<sequence length="336" mass="37282">MRYRYLGSTGLRVSELCLGAMTFGRETDEATSHAMLDRFVDAGGNFVDTADIYSAGTSEEITGRWLKRRRREDVVVASKVRYAMGDGPNDRGLGRSHVIAGVEATLRRLGTDYLDIYQVHAWDPGTPLQETLATLDTLVTSGKVRYLGASNFSGWQLQKAIDLSRARGWEPFTCLQPLYNLLDREAEWELMEVSRNEGLGVIPWSPLRGGWLSGAIRRGMSAPVSGTRVETAGQLGWGERWDVYNQEERTWRVLDALHDVADRTGLAPAQVSLAWLLGRPGVTAPIVGARTMEQLETNLGAAGLDLDPADVDKLTQASEQRLPYPYNVIETDPERR</sequence>
<dbReference type="PRINTS" id="PR00069">
    <property type="entry name" value="ALDKETRDTASE"/>
</dbReference>
<reference evidence="3 4" key="1">
    <citation type="submission" date="2023-04" db="EMBL/GenBank/DDBJ databases">
        <title>Forest soil microbial communities from Buena Vista Peninsula, Colon Province, Panama.</title>
        <authorList>
            <person name="Bouskill N."/>
        </authorList>
    </citation>
    <scope>NUCLEOTIDE SEQUENCE [LARGE SCALE GENOMIC DNA]</scope>
    <source>
        <strain evidence="3 4">GGS1</strain>
    </source>
</reference>
<evidence type="ECO:0000313" key="4">
    <source>
        <dbReference type="Proteomes" id="UP001160499"/>
    </source>
</evidence>
<dbReference type="InterPro" id="IPR050523">
    <property type="entry name" value="AKR_Detox_Biosynth"/>
</dbReference>
<dbReference type="EMBL" id="JARXVH010000013">
    <property type="protein sequence ID" value="MDH6219778.1"/>
    <property type="molecule type" value="Genomic_DNA"/>
</dbReference>
<evidence type="ECO:0000259" key="2">
    <source>
        <dbReference type="Pfam" id="PF00248"/>
    </source>
</evidence>
<dbReference type="CDD" id="cd19081">
    <property type="entry name" value="AKR_AKR9C1"/>
    <property type="match status" value="1"/>
</dbReference>
<dbReference type="Pfam" id="PF00248">
    <property type="entry name" value="Aldo_ket_red"/>
    <property type="match status" value="1"/>
</dbReference>
<gene>
    <name evidence="3" type="ORF">M2283_007117</name>
</gene>
<accession>A0ABT6LU91</accession>
<keyword evidence="1" id="KW-0560">Oxidoreductase</keyword>
<dbReference type="InterPro" id="IPR023210">
    <property type="entry name" value="NADP_OxRdtase_dom"/>
</dbReference>
<comment type="caution">
    <text evidence="3">The sequence shown here is derived from an EMBL/GenBank/DDBJ whole genome shotgun (WGS) entry which is preliminary data.</text>
</comment>
<dbReference type="InterPro" id="IPR036812">
    <property type="entry name" value="NAD(P)_OxRdtase_dom_sf"/>
</dbReference>
<dbReference type="InterPro" id="IPR020471">
    <property type="entry name" value="AKR"/>
</dbReference>
<dbReference type="RefSeq" id="WP_280880563.1">
    <property type="nucleotide sequence ID" value="NZ_JARXVH010000013.1"/>
</dbReference>
<evidence type="ECO:0000256" key="1">
    <source>
        <dbReference type="ARBA" id="ARBA00023002"/>
    </source>
</evidence>
<proteinExistence type="predicted"/>
<keyword evidence="4" id="KW-1185">Reference proteome</keyword>
<protein>
    <submittedName>
        <fullName evidence="3">Aryl-alcohol dehydrogenase-like predicted oxidoreductase</fullName>
    </submittedName>
</protein>